<evidence type="ECO:0000256" key="2">
    <source>
        <dbReference type="ARBA" id="ARBA00022723"/>
    </source>
</evidence>
<evidence type="ECO:0000256" key="5">
    <source>
        <dbReference type="ARBA" id="ARBA00023242"/>
    </source>
</evidence>
<keyword evidence="4" id="KW-0862">Zinc</keyword>
<organism evidence="8 9">
    <name type="scientific">Chrysochromulina tobinii</name>
    <dbReference type="NCBI Taxonomy" id="1460289"/>
    <lineage>
        <taxon>Eukaryota</taxon>
        <taxon>Haptista</taxon>
        <taxon>Haptophyta</taxon>
        <taxon>Prymnesiophyceae</taxon>
        <taxon>Prymnesiales</taxon>
        <taxon>Chrysochromulinaceae</taxon>
        <taxon>Chrysochromulina</taxon>
    </lineage>
</organism>
<feature type="region of interest" description="Disordered" evidence="6">
    <location>
        <begin position="158"/>
        <end position="225"/>
    </location>
</feature>
<keyword evidence="9" id="KW-1185">Reference proteome</keyword>
<dbReference type="GO" id="GO:0008270">
    <property type="term" value="F:zinc ion binding"/>
    <property type="evidence" value="ECO:0007669"/>
    <property type="project" value="UniProtKB-KW"/>
</dbReference>
<evidence type="ECO:0000259" key="7">
    <source>
        <dbReference type="PROSITE" id="PS50064"/>
    </source>
</evidence>
<evidence type="ECO:0000256" key="4">
    <source>
        <dbReference type="ARBA" id="ARBA00022833"/>
    </source>
</evidence>
<keyword evidence="2" id="KW-0479">Metal-binding</keyword>
<dbReference type="AlphaFoldDB" id="A0A0M0JEY2"/>
<dbReference type="Proteomes" id="UP000037460">
    <property type="component" value="Unassembled WGS sequence"/>
</dbReference>
<name>A0A0M0JEY2_9EUKA</name>
<keyword evidence="3" id="KW-0863">Zinc-finger</keyword>
<evidence type="ECO:0000313" key="9">
    <source>
        <dbReference type="Proteomes" id="UP000037460"/>
    </source>
</evidence>
<gene>
    <name evidence="8" type="ORF">Ctob_005858</name>
</gene>
<dbReference type="SMART" id="SM01336">
    <property type="entry name" value="zf-PARP"/>
    <property type="match status" value="1"/>
</dbReference>
<dbReference type="PROSITE" id="PS50064">
    <property type="entry name" value="ZF_PARP_2"/>
    <property type="match status" value="1"/>
</dbReference>
<evidence type="ECO:0000256" key="1">
    <source>
        <dbReference type="ARBA" id="ARBA00004123"/>
    </source>
</evidence>
<reference evidence="9" key="1">
    <citation type="journal article" date="2015" name="PLoS Genet.">
        <title>Genome Sequence and Transcriptome Analyses of Chrysochromulina tobin: Metabolic Tools for Enhanced Algal Fitness in the Prominent Order Prymnesiales (Haptophyceae).</title>
        <authorList>
            <person name="Hovde B.T."/>
            <person name="Deodato C.R."/>
            <person name="Hunsperger H.M."/>
            <person name="Ryken S.A."/>
            <person name="Yost W."/>
            <person name="Jha R.K."/>
            <person name="Patterson J."/>
            <person name="Monnat R.J. Jr."/>
            <person name="Barlow S.B."/>
            <person name="Starkenburg S.R."/>
            <person name="Cattolico R.A."/>
        </authorList>
    </citation>
    <scope>NUCLEOTIDE SEQUENCE</scope>
    <source>
        <strain evidence="9">CCMP291</strain>
    </source>
</reference>
<protein>
    <recommendedName>
        <fullName evidence="7">PARP-type domain-containing protein</fullName>
    </recommendedName>
</protein>
<feature type="compositionally biased region" description="Acidic residues" evidence="6">
    <location>
        <begin position="204"/>
        <end position="225"/>
    </location>
</feature>
<proteinExistence type="predicted"/>
<evidence type="ECO:0000313" key="8">
    <source>
        <dbReference type="EMBL" id="KOO25149.1"/>
    </source>
</evidence>
<sequence>MASSGSAEVERDLTRDIRLEVSSSNRSSCQVCKEKIEKDSIRVAHPSRSSNVSIMKYVHPSCYLSSCVHFENSKCKSKCRLSKHEIGKHELRLTMALTSCEGKLKDQVFFHPPHASTLVRQLLDAAGGTEHTFDQLCVSLPQDAKAWARDALSGVDLTGRRAPTVEPEVKPRAPKKKRAAEDDEAESAAKKPRAKKAKASSEYFVEDGDPFCDGDQNDGDAELVD</sequence>
<dbReference type="EMBL" id="JWZX01003014">
    <property type="protein sequence ID" value="KOO25149.1"/>
    <property type="molecule type" value="Genomic_DNA"/>
</dbReference>
<dbReference type="InterPro" id="IPR001510">
    <property type="entry name" value="Znf_PARP"/>
</dbReference>
<comment type="subcellular location">
    <subcellularLocation>
        <location evidence="1">Nucleus</location>
    </subcellularLocation>
</comment>
<dbReference type="GO" id="GO:0003677">
    <property type="term" value="F:DNA binding"/>
    <property type="evidence" value="ECO:0007669"/>
    <property type="project" value="InterPro"/>
</dbReference>
<dbReference type="GO" id="GO:0005634">
    <property type="term" value="C:nucleus"/>
    <property type="evidence" value="ECO:0007669"/>
    <property type="project" value="UniProtKB-SubCell"/>
</dbReference>
<evidence type="ECO:0000256" key="3">
    <source>
        <dbReference type="ARBA" id="ARBA00022771"/>
    </source>
</evidence>
<feature type="domain" description="PARP-type" evidence="7">
    <location>
        <begin position="17"/>
        <end position="63"/>
    </location>
</feature>
<dbReference type="Gene3D" id="3.30.1740.10">
    <property type="entry name" value="Zinc finger, PARP-type"/>
    <property type="match status" value="1"/>
</dbReference>
<evidence type="ECO:0000256" key="6">
    <source>
        <dbReference type="SAM" id="MobiDB-lite"/>
    </source>
</evidence>
<accession>A0A0M0JEY2</accession>
<dbReference type="InterPro" id="IPR036957">
    <property type="entry name" value="Znf_PARP_sf"/>
</dbReference>
<dbReference type="SUPFAM" id="SSF57716">
    <property type="entry name" value="Glucocorticoid receptor-like (DNA-binding domain)"/>
    <property type="match status" value="1"/>
</dbReference>
<keyword evidence="5" id="KW-0539">Nucleus</keyword>
<comment type="caution">
    <text evidence="8">The sequence shown here is derived from an EMBL/GenBank/DDBJ whole genome shotgun (WGS) entry which is preliminary data.</text>
</comment>